<organism evidence="1">
    <name type="scientific">Cyanothece sp. (strain PCC 7425 / ATCC 29141)</name>
    <dbReference type="NCBI Taxonomy" id="395961"/>
    <lineage>
        <taxon>Bacteria</taxon>
        <taxon>Bacillati</taxon>
        <taxon>Cyanobacteriota</taxon>
        <taxon>Cyanophyceae</taxon>
        <taxon>Gomontiellales</taxon>
        <taxon>Cyanothecaceae</taxon>
        <taxon>Cyanothece</taxon>
    </lineage>
</organism>
<evidence type="ECO:0000313" key="1">
    <source>
        <dbReference type="EMBL" id="ACL43280.1"/>
    </source>
</evidence>
<accession>B8HWX7</accession>
<gene>
    <name evidence="1" type="ordered locus">Cyan7425_0894</name>
</gene>
<reference evidence="1" key="1">
    <citation type="submission" date="2009-01" db="EMBL/GenBank/DDBJ databases">
        <title>Complete sequence of chromosome Cyanothece sp. PCC 7425.</title>
        <authorList>
            <consortium name="US DOE Joint Genome Institute"/>
            <person name="Lucas S."/>
            <person name="Copeland A."/>
            <person name="Lapidus A."/>
            <person name="Glavina del Rio T."/>
            <person name="Dalin E."/>
            <person name="Tice H."/>
            <person name="Bruce D."/>
            <person name="Goodwin L."/>
            <person name="Pitluck S."/>
            <person name="Sims D."/>
            <person name="Meineke L."/>
            <person name="Brettin T."/>
            <person name="Detter J.C."/>
            <person name="Han C."/>
            <person name="Larimer F."/>
            <person name="Land M."/>
            <person name="Hauser L."/>
            <person name="Kyrpides N."/>
            <person name="Ovchinnikova G."/>
            <person name="Liberton M."/>
            <person name="Stoeckel J."/>
            <person name="Banerjee A."/>
            <person name="Singh A."/>
            <person name="Page L."/>
            <person name="Sato H."/>
            <person name="Zhao L."/>
            <person name="Sherman L."/>
            <person name="Pakrasi H."/>
            <person name="Richardson P."/>
        </authorList>
    </citation>
    <scope>NUCLEOTIDE SEQUENCE</scope>
    <source>
        <strain evidence="1">PCC 7425</strain>
    </source>
</reference>
<protein>
    <submittedName>
        <fullName evidence="1">Uncharacterized protein</fullName>
    </submittedName>
</protein>
<name>B8HWX7_CYAP4</name>
<dbReference type="KEGG" id="cyn:Cyan7425_0894"/>
<dbReference type="eggNOG" id="ENOG5032SXM">
    <property type="taxonomic scope" value="Bacteria"/>
</dbReference>
<dbReference type="Gene3D" id="1.10.1220.10">
    <property type="entry name" value="Met repressor-like"/>
    <property type="match status" value="1"/>
</dbReference>
<dbReference type="HOGENOM" id="CLU_150503_0_0_3"/>
<dbReference type="OrthoDB" id="514592at2"/>
<dbReference type="EMBL" id="CP001344">
    <property type="protein sequence ID" value="ACL43280.1"/>
    <property type="molecule type" value="Genomic_DNA"/>
</dbReference>
<dbReference type="AlphaFoldDB" id="B8HWX7"/>
<proteinExistence type="predicted"/>
<dbReference type="InterPro" id="IPR013321">
    <property type="entry name" value="Arc_rbn_hlx_hlx"/>
</dbReference>
<dbReference type="GO" id="GO:0006355">
    <property type="term" value="P:regulation of DNA-templated transcription"/>
    <property type="evidence" value="ECO:0007669"/>
    <property type="project" value="InterPro"/>
</dbReference>
<dbReference type="STRING" id="395961.Cyan7425_0894"/>
<sequence length="113" mass="12716">MQDKQKVTLYLRPELHRQLKIQAAVDCEPMSEIAERAIGFYLHHQDIVEEVEAATYGSNHRVYHCPECANALILRSGEMASLRSQPTVLQEELLSEDVAVQALNKEELVAASV</sequence>